<protein>
    <submittedName>
        <fullName evidence="1">AAA family ATPase</fullName>
    </submittedName>
</protein>
<dbReference type="Pfam" id="PF13238">
    <property type="entry name" value="AAA_18"/>
    <property type="match status" value="1"/>
</dbReference>
<sequence>MKQGRIIIITGSPGTGKSTTASIVAKESNLSKSVHMHTDDFYHYIHKGAIPPFLPESQEQNLIVIEAFLEAAKRFARGGFDVIIDGIVGPWFLEPWLKAVQDDYEVHYIILRATKEVTMKRAINRSKLDEDANIELVEKMWEQFNNLEHYESNIIDTTNQSIEQSVSTIKAVIEKNLLYSLFDAIQKLNKPIR</sequence>
<dbReference type="AlphaFoldDB" id="A0AAE9IE72"/>
<name>A0AAE9IE72_PAEPO</name>
<evidence type="ECO:0000313" key="1">
    <source>
        <dbReference type="EMBL" id="URJ51913.2"/>
    </source>
</evidence>
<proteinExistence type="predicted"/>
<organism evidence="1 2">
    <name type="scientific">Paenibacillus polymyxa</name>
    <name type="common">Bacillus polymyxa</name>
    <dbReference type="NCBI Taxonomy" id="1406"/>
    <lineage>
        <taxon>Bacteria</taxon>
        <taxon>Bacillati</taxon>
        <taxon>Bacillota</taxon>
        <taxon>Bacilli</taxon>
        <taxon>Bacillales</taxon>
        <taxon>Paenibacillaceae</taxon>
        <taxon>Paenibacillus</taxon>
    </lineage>
</organism>
<accession>A0AAE9IE72</accession>
<dbReference type="Gene3D" id="3.40.50.300">
    <property type="entry name" value="P-loop containing nucleotide triphosphate hydrolases"/>
    <property type="match status" value="1"/>
</dbReference>
<gene>
    <name evidence="1" type="ORF">MF626_001375</name>
</gene>
<evidence type="ECO:0000313" key="2">
    <source>
        <dbReference type="Proteomes" id="UP001055784"/>
    </source>
</evidence>
<dbReference type="SUPFAM" id="SSF52540">
    <property type="entry name" value="P-loop containing nucleoside triphosphate hydrolases"/>
    <property type="match status" value="1"/>
</dbReference>
<dbReference type="InterPro" id="IPR027417">
    <property type="entry name" value="P-loop_NTPase"/>
</dbReference>
<dbReference type="Proteomes" id="UP001055784">
    <property type="component" value="Chromosome"/>
</dbReference>
<reference evidence="1" key="1">
    <citation type="submission" date="2022-11" db="EMBL/GenBank/DDBJ databases">
        <authorList>
            <person name="Vasilchenko N.G."/>
            <person name="Prazdnova E.V."/>
            <person name="Gorovtsov A.V."/>
            <person name="Chistyakov V.A."/>
            <person name="Pak M.L."/>
        </authorList>
    </citation>
    <scope>NUCLEOTIDE SEQUENCE</scope>
    <source>
        <strain evidence="1">R 4.5</strain>
    </source>
</reference>
<dbReference type="EMBL" id="CP097770">
    <property type="protein sequence ID" value="URJ51913.2"/>
    <property type="molecule type" value="Genomic_DNA"/>
</dbReference>